<comment type="caution">
    <text evidence="2">The sequence shown here is derived from an EMBL/GenBank/DDBJ whole genome shotgun (WGS) entry which is preliminary data.</text>
</comment>
<evidence type="ECO:0000313" key="4">
    <source>
        <dbReference type="Proteomes" id="UP000185736"/>
    </source>
</evidence>
<dbReference type="AlphaFoldDB" id="A0A1Q8I3H6"/>
<dbReference type="PANTHER" id="PTHR46018">
    <property type="entry name" value="ZINC PHOSPHODIESTERASE ELAC PROTEIN 1"/>
    <property type="match status" value="1"/>
</dbReference>
<dbReference type="PANTHER" id="PTHR46018:SF4">
    <property type="entry name" value="METALLO-HYDROLASE YHFI-RELATED"/>
    <property type="match status" value="1"/>
</dbReference>
<evidence type="ECO:0000313" key="2">
    <source>
        <dbReference type="EMBL" id="OLL15658.1"/>
    </source>
</evidence>
<protein>
    <submittedName>
        <fullName evidence="2">MBL fold metallo-hydrolase</fullName>
    </submittedName>
</protein>
<dbReference type="Proteomes" id="UP000186471">
    <property type="component" value="Unassembled WGS sequence"/>
</dbReference>
<evidence type="ECO:0000313" key="5">
    <source>
        <dbReference type="Proteomes" id="UP000186471"/>
    </source>
</evidence>
<dbReference type="RefSeq" id="WP_075248392.1">
    <property type="nucleotide sequence ID" value="NZ_MSGO01000007.1"/>
</dbReference>
<dbReference type="CDD" id="cd07716">
    <property type="entry name" value="RNaseZ_short-form-like_MBL-fold"/>
    <property type="match status" value="1"/>
</dbReference>
<dbReference type="EMBL" id="MSKK01000026">
    <property type="protein sequence ID" value="OLO46687.1"/>
    <property type="molecule type" value="Genomic_DNA"/>
</dbReference>
<dbReference type="InterPro" id="IPR036866">
    <property type="entry name" value="RibonucZ/Hydroxyglut_hydro"/>
</dbReference>
<dbReference type="OrthoDB" id="9800940at2"/>
<keyword evidence="2" id="KW-0378">Hydrolase</keyword>
<organism evidence="2 4">
    <name type="scientific">Actinomyces oris</name>
    <dbReference type="NCBI Taxonomy" id="544580"/>
    <lineage>
        <taxon>Bacteria</taxon>
        <taxon>Bacillati</taxon>
        <taxon>Actinomycetota</taxon>
        <taxon>Actinomycetes</taxon>
        <taxon>Actinomycetales</taxon>
        <taxon>Actinomycetaceae</taxon>
        <taxon>Actinomyces</taxon>
    </lineage>
</organism>
<dbReference type="Proteomes" id="UP000185736">
    <property type="component" value="Unassembled WGS sequence"/>
</dbReference>
<evidence type="ECO:0000259" key="1">
    <source>
        <dbReference type="Pfam" id="PF12706"/>
    </source>
</evidence>
<dbReference type="Pfam" id="PF12706">
    <property type="entry name" value="Lactamase_B_2"/>
    <property type="match status" value="1"/>
</dbReference>
<dbReference type="Gene3D" id="3.60.15.10">
    <property type="entry name" value="Ribonuclease Z/Hydroxyacylglutathione hydrolase-like"/>
    <property type="match status" value="1"/>
</dbReference>
<evidence type="ECO:0000313" key="3">
    <source>
        <dbReference type="EMBL" id="OLO46687.1"/>
    </source>
</evidence>
<gene>
    <name evidence="3" type="ORF">BKH31_06805</name>
    <name evidence="2" type="ORF">BKH32_01995</name>
</gene>
<proteinExistence type="predicted"/>
<dbReference type="GO" id="GO:0042781">
    <property type="term" value="F:3'-tRNA processing endoribonuclease activity"/>
    <property type="evidence" value="ECO:0007669"/>
    <property type="project" value="TreeGrafter"/>
</dbReference>
<feature type="domain" description="Metallo-beta-lactamase" evidence="1">
    <location>
        <begin position="40"/>
        <end position="233"/>
    </location>
</feature>
<accession>A0A1Q8I3H6</accession>
<name>A0A1Q8I3H6_9ACTO</name>
<dbReference type="EMBL" id="MSGO01000007">
    <property type="protein sequence ID" value="OLL15658.1"/>
    <property type="molecule type" value="Genomic_DNA"/>
</dbReference>
<dbReference type="SUPFAM" id="SSF56281">
    <property type="entry name" value="Metallo-hydrolase/oxidoreductase"/>
    <property type="match status" value="1"/>
</dbReference>
<reference evidence="4 5" key="1">
    <citation type="submission" date="2016-12" db="EMBL/GenBank/DDBJ databases">
        <title>Genomic comparison of strains in the 'Actinomyces naeslundii' group.</title>
        <authorList>
            <person name="Mughal S.R."/>
            <person name="Do T."/>
            <person name="Gilbert S.C."/>
            <person name="Witherden E.A."/>
            <person name="Didelot X."/>
            <person name="Beighton D."/>
        </authorList>
    </citation>
    <scope>NUCLEOTIDE SEQUENCE [LARGE SCALE GENOMIC DNA]</scope>
    <source>
        <strain evidence="3 5">R21091</strain>
        <strain evidence="2 4">S64C</strain>
    </source>
</reference>
<sequence>MRLTIIGCSGSMSGPQSSASSYLVQADGVDADGAPRTYSIVLDLGPGSMGQLLRHLDPAELDAIAISHCHADHMVDLVGMHVYRRWLPTGALGPVACLGPSELLERLQGVDGVPPSERYATEFGFVTAVPGRSYSVGPLVISPFEALHPVEAYGYRIEGPSEEDPSRQVSLAFTGDTDICRGMSDMAQGVDLLLAEAAFVEGRDTVGGMHMTGRRAGELAAQAGARHLVLTHIQPWTDPAVPLKEAAAVYSGPLEAATADAVWEL</sequence>
<dbReference type="InterPro" id="IPR001279">
    <property type="entry name" value="Metallo-B-lactamas"/>
</dbReference>